<evidence type="ECO:0000256" key="3">
    <source>
        <dbReference type="ARBA" id="ARBA00019610"/>
    </source>
</evidence>
<reference evidence="10" key="1">
    <citation type="submission" date="2022-07" db="EMBL/GenBank/DDBJ databases">
        <title>Phylogenomic reconstructions and comparative analyses of Kickxellomycotina fungi.</title>
        <authorList>
            <person name="Reynolds N.K."/>
            <person name="Stajich J.E."/>
            <person name="Barry K."/>
            <person name="Grigoriev I.V."/>
            <person name="Crous P."/>
            <person name="Smith M.E."/>
        </authorList>
    </citation>
    <scope>NUCLEOTIDE SEQUENCE</scope>
    <source>
        <strain evidence="10">NBRC 105413</strain>
    </source>
</reference>
<dbReference type="AlphaFoldDB" id="A0A9W7XM11"/>
<dbReference type="EMBL" id="JANBOH010000067">
    <property type="protein sequence ID" value="KAJ1646283.1"/>
    <property type="molecule type" value="Genomic_DNA"/>
</dbReference>
<comment type="function">
    <text evidence="8">Component of the Mediator complex, a coactivator involved in the regulated transcription of nearly all RNA polymerase II-dependent genes. Mediator functions as a bridge to convey information from gene-specific regulatory proteins to the basal RNA polymerase II transcription machinery. Mediator is recruited to promoters by direct interactions with regulatory proteins and serves as a scaffold for the assembly of a functional preinitiation complex with RNA polymerase II and the general transcription factors.</text>
</comment>
<comment type="similarity">
    <text evidence="2 8">Belongs to the Mediator complex subunit 17 family.</text>
</comment>
<evidence type="ECO:0000256" key="5">
    <source>
        <dbReference type="ARBA" id="ARBA00023163"/>
    </source>
</evidence>
<comment type="subunit">
    <text evidence="8">Component of the Mediator complex.</text>
</comment>
<protein>
    <recommendedName>
        <fullName evidence="3 8">Mediator of RNA polymerase II transcription subunit 17</fullName>
    </recommendedName>
    <alternativeName>
        <fullName evidence="7 8">Mediator complex subunit 17</fullName>
    </alternativeName>
</protein>
<dbReference type="Pfam" id="PF10156">
    <property type="entry name" value="Med17"/>
    <property type="match status" value="1"/>
</dbReference>
<sequence length="849" mass="92307">MSFNLTAPVESTETKFTVTEIDDQGAAVLLAPPTVKDKLTLQIGQLWQAHNNFSGLSEADLSSDTNSEDTDTEQKAPATSVHTEEAELDAYAVRAKVHDALTLAQSEIQVSLDIVRLLLAAKKQAARDVGQSAFSGFLKHDQPMNTMPVGPSFNALVGGDSATEVLVGGLPFAVGVLDTMRTEARADSDGARFVLGAKHKQLHEAADTLESSAERLRNMVSGEKGFWRTAFGLRKKGWVVQHQVQAFGRAAWGDRYFVKLGYTDCGSSFGESELAELLRNDIGDDSSYGEGDSESGIDSQGSGLVLPTADCRRAAVRLLTTEGSAARERFVAGAPLRLRAARDLGGRLESTHRRLTAARDALFDRELYHRLCREARALELGSMRGVANGNGNGCGSGSGIRDVLAVPLSRDNVSVQLQWAMDLAHGDEKDAAPRDFATWQSRFYARTALTMAGLYQRRQHRATKAYFLGDGLSSRTLLSNSLTTVAAGSARGYPPEALVSSIAADAAAGSDASAAATVVVSRPELLLLAPVLQALQFAKWQHLLTAITQRAVAAWRRLVDEPIEVITHFGRTYRTPGHEQRAAGAMTTEEMREWQQFYSGRPPLSKSSMRRSGGETICTAYLIRMRFPGGTVMAIRLDSSGTLFFAKGYFPPPVPIMPAPEEPAAADSSDENSSDNRGDGSRAGVVVGPWPEQKLIHRVFRIVPLSGLSEFTDQLQRELQSLVLLRVAAALSKCSYRRVDKQCQMGQWYVHQSQGCVVGEWWQGARHRQIIGVAKWSASAMGDGGVGDQGETWNLALYFGPKHPTVFDIPESPSLGSRVPWTTCYPNSGFAKKYHNFEDSLFDLLVSTF</sequence>
<dbReference type="PANTHER" id="PTHR13114">
    <property type="entry name" value="MEDIATOR OF RNA POLYMERASE II TRANSCRIPTION SUBUNIT 17"/>
    <property type="match status" value="1"/>
</dbReference>
<name>A0A9W7XM11_9FUNG</name>
<keyword evidence="4 8" id="KW-0805">Transcription regulation</keyword>
<dbReference type="GO" id="GO:0016592">
    <property type="term" value="C:mediator complex"/>
    <property type="evidence" value="ECO:0007669"/>
    <property type="project" value="InterPro"/>
</dbReference>
<dbReference type="InterPro" id="IPR019313">
    <property type="entry name" value="Mediator_Med17"/>
</dbReference>
<feature type="region of interest" description="Disordered" evidence="9">
    <location>
        <begin position="657"/>
        <end position="684"/>
    </location>
</feature>
<dbReference type="GO" id="GO:0003712">
    <property type="term" value="F:transcription coregulator activity"/>
    <property type="evidence" value="ECO:0007669"/>
    <property type="project" value="InterPro"/>
</dbReference>
<accession>A0A9W7XM11</accession>
<dbReference type="PANTHER" id="PTHR13114:SF7">
    <property type="entry name" value="MEDIATOR OF RNA POLYMERASE II TRANSCRIPTION SUBUNIT 17"/>
    <property type="match status" value="1"/>
</dbReference>
<evidence type="ECO:0000256" key="8">
    <source>
        <dbReference type="RuleBase" id="RU364140"/>
    </source>
</evidence>
<evidence type="ECO:0000256" key="2">
    <source>
        <dbReference type="ARBA" id="ARBA00005635"/>
    </source>
</evidence>
<comment type="caution">
    <text evidence="10">The sequence shown here is derived from an EMBL/GenBank/DDBJ whole genome shotgun (WGS) entry which is preliminary data.</text>
</comment>
<keyword evidence="5 8" id="KW-0804">Transcription</keyword>
<evidence type="ECO:0000313" key="11">
    <source>
        <dbReference type="Proteomes" id="UP001145021"/>
    </source>
</evidence>
<evidence type="ECO:0000256" key="7">
    <source>
        <dbReference type="ARBA" id="ARBA00032014"/>
    </source>
</evidence>
<dbReference type="Proteomes" id="UP001145021">
    <property type="component" value="Unassembled WGS sequence"/>
</dbReference>
<comment type="subcellular location">
    <subcellularLocation>
        <location evidence="1 8">Nucleus</location>
    </subcellularLocation>
</comment>
<evidence type="ECO:0000256" key="4">
    <source>
        <dbReference type="ARBA" id="ARBA00023015"/>
    </source>
</evidence>
<keyword evidence="6 8" id="KW-0539">Nucleus</keyword>
<dbReference type="GO" id="GO:0006357">
    <property type="term" value="P:regulation of transcription by RNA polymerase II"/>
    <property type="evidence" value="ECO:0007669"/>
    <property type="project" value="InterPro"/>
</dbReference>
<evidence type="ECO:0000256" key="6">
    <source>
        <dbReference type="ARBA" id="ARBA00023242"/>
    </source>
</evidence>
<evidence type="ECO:0000313" key="10">
    <source>
        <dbReference type="EMBL" id="KAJ1646283.1"/>
    </source>
</evidence>
<feature type="region of interest" description="Disordered" evidence="9">
    <location>
        <begin position="57"/>
        <end position="83"/>
    </location>
</feature>
<evidence type="ECO:0000256" key="9">
    <source>
        <dbReference type="SAM" id="MobiDB-lite"/>
    </source>
</evidence>
<dbReference type="GO" id="GO:0070847">
    <property type="term" value="C:core mediator complex"/>
    <property type="evidence" value="ECO:0007669"/>
    <property type="project" value="TreeGrafter"/>
</dbReference>
<organism evidence="10 11">
    <name type="scientific">Coemansia asiatica</name>
    <dbReference type="NCBI Taxonomy" id="1052880"/>
    <lineage>
        <taxon>Eukaryota</taxon>
        <taxon>Fungi</taxon>
        <taxon>Fungi incertae sedis</taxon>
        <taxon>Zoopagomycota</taxon>
        <taxon>Kickxellomycotina</taxon>
        <taxon>Kickxellomycetes</taxon>
        <taxon>Kickxellales</taxon>
        <taxon>Kickxellaceae</taxon>
        <taxon>Coemansia</taxon>
    </lineage>
</organism>
<gene>
    <name evidence="8" type="primary">MED17</name>
    <name evidence="10" type="ORF">LPJ64_002214</name>
</gene>
<proteinExistence type="inferred from homology"/>
<keyword evidence="11" id="KW-1185">Reference proteome</keyword>
<evidence type="ECO:0000256" key="1">
    <source>
        <dbReference type="ARBA" id="ARBA00004123"/>
    </source>
</evidence>
<keyword evidence="8" id="KW-0010">Activator</keyword>